<dbReference type="AlphaFoldDB" id="A0A4R6WHV7"/>
<dbReference type="SUPFAM" id="SSF56935">
    <property type="entry name" value="Porins"/>
    <property type="match status" value="1"/>
</dbReference>
<keyword evidence="3 8" id="KW-1134">Transmembrane beta strand</keyword>
<evidence type="ECO:0000256" key="6">
    <source>
        <dbReference type="ARBA" id="ARBA00023136"/>
    </source>
</evidence>
<evidence type="ECO:0000256" key="1">
    <source>
        <dbReference type="ARBA" id="ARBA00004571"/>
    </source>
</evidence>
<dbReference type="Gene3D" id="2.170.130.10">
    <property type="entry name" value="TonB-dependent receptor, plug domain"/>
    <property type="match status" value="1"/>
</dbReference>
<feature type="domain" description="TonB-dependent receptor-like beta-barrel" evidence="11">
    <location>
        <begin position="448"/>
        <end position="944"/>
    </location>
</feature>
<organism evidence="13 14">
    <name type="scientific">Sphingobacterium yanglingense</name>
    <dbReference type="NCBI Taxonomy" id="1437280"/>
    <lineage>
        <taxon>Bacteria</taxon>
        <taxon>Pseudomonadati</taxon>
        <taxon>Bacteroidota</taxon>
        <taxon>Sphingobacteriia</taxon>
        <taxon>Sphingobacteriales</taxon>
        <taxon>Sphingobacteriaceae</taxon>
        <taxon>Sphingobacterium</taxon>
    </lineage>
</organism>
<dbReference type="InterPro" id="IPR037066">
    <property type="entry name" value="Plug_dom_sf"/>
</dbReference>
<evidence type="ECO:0000256" key="2">
    <source>
        <dbReference type="ARBA" id="ARBA00022448"/>
    </source>
</evidence>
<evidence type="ECO:0000256" key="8">
    <source>
        <dbReference type="PROSITE-ProRule" id="PRU01360"/>
    </source>
</evidence>
<evidence type="ECO:0000256" key="5">
    <source>
        <dbReference type="ARBA" id="ARBA00023077"/>
    </source>
</evidence>
<gene>
    <name evidence="13" type="ORF">CLV99_1243</name>
</gene>
<evidence type="ECO:0000259" key="12">
    <source>
        <dbReference type="Pfam" id="PF07715"/>
    </source>
</evidence>
<dbReference type="InterPro" id="IPR023997">
    <property type="entry name" value="TonB-dep_OMP_SusC/RagA_CS"/>
</dbReference>
<feature type="domain" description="TonB-dependent receptor plug" evidence="12">
    <location>
        <begin position="111"/>
        <end position="219"/>
    </location>
</feature>
<dbReference type="InterPro" id="IPR000531">
    <property type="entry name" value="Beta-barrel_TonB"/>
</dbReference>
<evidence type="ECO:0000256" key="3">
    <source>
        <dbReference type="ARBA" id="ARBA00022452"/>
    </source>
</evidence>
<keyword evidence="14" id="KW-1185">Reference proteome</keyword>
<evidence type="ECO:0000256" key="4">
    <source>
        <dbReference type="ARBA" id="ARBA00022692"/>
    </source>
</evidence>
<evidence type="ECO:0000313" key="13">
    <source>
        <dbReference type="EMBL" id="TDQ79793.1"/>
    </source>
</evidence>
<comment type="caution">
    <text evidence="13">The sequence shown here is derived from an EMBL/GenBank/DDBJ whole genome shotgun (WGS) entry which is preliminary data.</text>
</comment>
<dbReference type="InterPro" id="IPR039426">
    <property type="entry name" value="TonB-dep_rcpt-like"/>
</dbReference>
<dbReference type="InterPro" id="IPR012910">
    <property type="entry name" value="Plug_dom"/>
</dbReference>
<keyword evidence="6 8" id="KW-0472">Membrane</keyword>
<feature type="signal peptide" evidence="10">
    <location>
        <begin position="1"/>
        <end position="22"/>
    </location>
</feature>
<dbReference type="NCBIfam" id="TIGR04056">
    <property type="entry name" value="OMP_RagA_SusC"/>
    <property type="match status" value="1"/>
</dbReference>
<dbReference type="Gene3D" id="2.40.170.20">
    <property type="entry name" value="TonB-dependent receptor, beta-barrel domain"/>
    <property type="match status" value="1"/>
</dbReference>
<dbReference type="InterPro" id="IPR008969">
    <property type="entry name" value="CarboxyPept-like_regulatory"/>
</dbReference>
<dbReference type="OrthoDB" id="9768177at2"/>
<dbReference type="PROSITE" id="PS52016">
    <property type="entry name" value="TONB_DEPENDENT_REC_3"/>
    <property type="match status" value="1"/>
</dbReference>
<keyword evidence="2 8" id="KW-0813">Transport</keyword>
<evidence type="ECO:0000256" key="7">
    <source>
        <dbReference type="ARBA" id="ARBA00023237"/>
    </source>
</evidence>
<protein>
    <submittedName>
        <fullName evidence="13">TonB-linked SusC/RagA family outer membrane protein</fullName>
    </submittedName>
</protein>
<dbReference type="GO" id="GO:0009279">
    <property type="term" value="C:cell outer membrane"/>
    <property type="evidence" value="ECO:0007669"/>
    <property type="project" value="UniProtKB-SubCell"/>
</dbReference>
<reference evidence="13 14" key="1">
    <citation type="submission" date="2019-03" db="EMBL/GenBank/DDBJ databases">
        <title>Genomic Encyclopedia of Archaeal and Bacterial Type Strains, Phase II (KMG-II): from individual species to whole genera.</title>
        <authorList>
            <person name="Goeker M."/>
        </authorList>
    </citation>
    <scope>NUCLEOTIDE SEQUENCE [LARGE SCALE GENOMIC DNA]</scope>
    <source>
        <strain evidence="13 14">DSM 28353</strain>
    </source>
</reference>
<sequence>MKNLISIFTTLLILLSSDYAMAQIRGRVVNEQKLGVAGATIENLKSNIKTITGQDGQFAIEGSAGHTIFVSHAQFESKKIVIQDGQPLEIILQENLRNIEEVVAIGYGTVKKKDLTGAVVSIDVEQLNNSKVGTATSALQGLASGVYVTTGSVKPGGDATVIIRGQGSINAGNSPLYIIDGLPVEGGLQDLSPQDIESIDVLKDASAASIYGSRGSNGVVLITTKKGRSGEGKLSFLANYGTQRMLNKQNLMDATQYFELANTANSNYQWTSDELRWISKGETTDWQDAVTQNGRYNNYNLSLSGGSDKVTHMLAVDWYDQIGTIKNSSFNKGSVRFNMDAQLKDWIKSGIRFNVINSSLKNINEEQDSGYGTMFSAISSQPTAPIFLENGAYFDGFLNTKANPVAMVDLLDKITKKSKVMGNFFFELQPIANLTFRSENGGDLEFFNVNSYEDGRMGQHYPDGGHATKFNGKRMYLQSENTFNYRYQLEAHRFDAMVGASVSRVTYENTTADSKNLNPILKYNNLGGAENHGPNSSYAVNSSLVSFYGRLNYSFQDKYLATINLRRDGSSKFAPNNRWSFFPSASVAWKVSSEEFLKDSPLLSNLKIRASIGQLGNQNIGDFAFAATISEGGYWSDYVLGNNVATGSVQNTISNPELTWEKSQQIDLGIDFGLWNNRITGSIDLYHKNTRDLLFSVPLPRESGFENSLTNVGKVINKGIEIGLNSLNISSGKFSWQTTMNFTYNQNRVTELYNNKQDINKWLFVGRTINQFYMLKSQGIWQESEASEAARYNAQPGDRKILDLDGNGIINSDDRTFTGESVPKYYGSLGNTFRYKDIDLNIFFVYAGGHMIDNALNRYLHAFNPWGNMSQDYYNGYWTFERPSNIFPAPRLGSPFANGDGTDAHLQRGDYLRLKNIELGYSFSPSLFNSKVKSLRVFFSAQNLLTFTEFTGFDVESSDKVNPYPNARTFIGGIALTL</sequence>
<evidence type="ECO:0000256" key="9">
    <source>
        <dbReference type="RuleBase" id="RU003357"/>
    </source>
</evidence>
<dbReference type="Pfam" id="PF00593">
    <property type="entry name" value="TonB_dep_Rec_b-barrel"/>
    <property type="match status" value="1"/>
</dbReference>
<keyword evidence="7 8" id="KW-0998">Cell outer membrane</keyword>
<accession>A0A4R6WHV7</accession>
<keyword evidence="10" id="KW-0732">Signal</keyword>
<dbReference type="Pfam" id="PF07715">
    <property type="entry name" value="Plug"/>
    <property type="match status" value="1"/>
</dbReference>
<name>A0A4R6WHV7_9SPHI</name>
<keyword evidence="4 8" id="KW-0812">Transmembrane</keyword>
<dbReference type="RefSeq" id="WP_133583557.1">
    <property type="nucleotide sequence ID" value="NZ_SNYV01000011.1"/>
</dbReference>
<evidence type="ECO:0000256" key="10">
    <source>
        <dbReference type="SAM" id="SignalP"/>
    </source>
</evidence>
<keyword evidence="5 9" id="KW-0798">TonB box</keyword>
<dbReference type="InterPro" id="IPR023996">
    <property type="entry name" value="TonB-dep_OMP_SusC/RagA"/>
</dbReference>
<comment type="subcellular location">
    <subcellularLocation>
        <location evidence="1 8">Cell outer membrane</location>
        <topology evidence="1 8">Multi-pass membrane protein</topology>
    </subcellularLocation>
</comment>
<proteinExistence type="inferred from homology"/>
<feature type="chain" id="PRO_5020955166" evidence="10">
    <location>
        <begin position="23"/>
        <end position="978"/>
    </location>
</feature>
<dbReference type="InterPro" id="IPR036942">
    <property type="entry name" value="Beta-barrel_TonB_sf"/>
</dbReference>
<dbReference type="SUPFAM" id="SSF49464">
    <property type="entry name" value="Carboxypeptidase regulatory domain-like"/>
    <property type="match status" value="1"/>
</dbReference>
<dbReference type="EMBL" id="SNYV01000011">
    <property type="protein sequence ID" value="TDQ79793.1"/>
    <property type="molecule type" value="Genomic_DNA"/>
</dbReference>
<dbReference type="Proteomes" id="UP000295292">
    <property type="component" value="Unassembled WGS sequence"/>
</dbReference>
<dbReference type="NCBIfam" id="TIGR04057">
    <property type="entry name" value="SusC_RagA_signa"/>
    <property type="match status" value="1"/>
</dbReference>
<evidence type="ECO:0000259" key="11">
    <source>
        <dbReference type="Pfam" id="PF00593"/>
    </source>
</evidence>
<evidence type="ECO:0000313" key="14">
    <source>
        <dbReference type="Proteomes" id="UP000295292"/>
    </source>
</evidence>
<comment type="similarity">
    <text evidence="8 9">Belongs to the TonB-dependent receptor family.</text>
</comment>